<dbReference type="AlphaFoldDB" id="A0A315VK57"/>
<reference evidence="2 3" key="1">
    <citation type="journal article" date="2018" name="G3 (Bethesda)">
        <title>A High-Quality Reference Genome for the Invasive Mosquitofish Gambusia affinis Using a Chicago Library.</title>
        <authorList>
            <person name="Hoffberg S.L."/>
            <person name="Troendle N.J."/>
            <person name="Glenn T.C."/>
            <person name="Mahmud O."/>
            <person name="Louha S."/>
            <person name="Chalopin D."/>
            <person name="Bennetzen J.L."/>
            <person name="Mauricio R."/>
        </authorList>
    </citation>
    <scope>NUCLEOTIDE SEQUENCE [LARGE SCALE GENOMIC DNA]</scope>
    <source>
        <strain evidence="2">NE01/NJP1002.9</strain>
        <tissue evidence="2">Muscle</tissue>
    </source>
</reference>
<keyword evidence="3" id="KW-1185">Reference proteome</keyword>
<comment type="caution">
    <text evidence="2">The sequence shown here is derived from an EMBL/GenBank/DDBJ whole genome shotgun (WGS) entry which is preliminary data.</text>
</comment>
<dbReference type="EMBL" id="NHOQ01002094">
    <property type="protein sequence ID" value="PWA19554.1"/>
    <property type="molecule type" value="Genomic_DNA"/>
</dbReference>
<feature type="compositionally biased region" description="Polar residues" evidence="1">
    <location>
        <begin position="90"/>
        <end position="104"/>
    </location>
</feature>
<accession>A0A315VK57</accession>
<gene>
    <name evidence="2" type="ORF">CCH79_00007005</name>
</gene>
<evidence type="ECO:0000313" key="3">
    <source>
        <dbReference type="Proteomes" id="UP000250572"/>
    </source>
</evidence>
<feature type="region of interest" description="Disordered" evidence="1">
    <location>
        <begin position="90"/>
        <end position="111"/>
    </location>
</feature>
<protein>
    <submittedName>
        <fullName evidence="2">Uncharacterized protein</fullName>
    </submittedName>
</protein>
<proteinExistence type="predicted"/>
<evidence type="ECO:0000256" key="1">
    <source>
        <dbReference type="SAM" id="MobiDB-lite"/>
    </source>
</evidence>
<sequence>MHLVVEPFQEAVMKMLPYFVENAVLTQNEINRICIFSPSICGEADSRVPQGKSRAWAVWLGLLYFPDDDLVCQTAHVEYMEHVFHPAVRLSQQRPDKSNQSVKPMQQKEDR</sequence>
<evidence type="ECO:0000313" key="2">
    <source>
        <dbReference type="EMBL" id="PWA19554.1"/>
    </source>
</evidence>
<organism evidence="2 3">
    <name type="scientific">Gambusia affinis</name>
    <name type="common">Western mosquitofish</name>
    <name type="synonym">Heterandria affinis</name>
    <dbReference type="NCBI Taxonomy" id="33528"/>
    <lineage>
        <taxon>Eukaryota</taxon>
        <taxon>Metazoa</taxon>
        <taxon>Chordata</taxon>
        <taxon>Craniata</taxon>
        <taxon>Vertebrata</taxon>
        <taxon>Euteleostomi</taxon>
        <taxon>Actinopterygii</taxon>
        <taxon>Neopterygii</taxon>
        <taxon>Teleostei</taxon>
        <taxon>Neoteleostei</taxon>
        <taxon>Acanthomorphata</taxon>
        <taxon>Ovalentaria</taxon>
        <taxon>Atherinomorphae</taxon>
        <taxon>Cyprinodontiformes</taxon>
        <taxon>Poeciliidae</taxon>
        <taxon>Poeciliinae</taxon>
        <taxon>Gambusia</taxon>
    </lineage>
</organism>
<dbReference type="Proteomes" id="UP000250572">
    <property type="component" value="Unassembled WGS sequence"/>
</dbReference>
<name>A0A315VK57_GAMAF</name>